<evidence type="ECO:0000313" key="3">
    <source>
        <dbReference type="EMBL" id="WHP83387.1"/>
    </source>
</evidence>
<evidence type="ECO:0000313" key="4">
    <source>
        <dbReference type="Proteomes" id="UP001238370"/>
    </source>
</evidence>
<evidence type="ECO:0000259" key="2">
    <source>
        <dbReference type="Pfam" id="PF05658"/>
    </source>
</evidence>
<reference evidence="3 4" key="1">
    <citation type="submission" date="2022-03" db="EMBL/GenBank/DDBJ databases">
        <title>Survey of Intraspecific Variation of Edwardsiella anguillarum Isolates from Non-Anguillid Fish Host Originating from Varied Geographic Locations.</title>
        <authorList>
            <person name="Armwood A.R."/>
            <person name="Woodyard E."/>
            <person name="Waldbieser G.C."/>
            <person name="Camus A.C."/>
            <person name="Divya D."/>
            <person name="Tekedar H."/>
            <person name="Soto E."/>
            <person name="Stein C."/>
            <person name="Ucko M."/>
            <person name="Ware C."/>
            <person name="Griffin M.J."/>
        </authorList>
    </citation>
    <scope>NUCLEOTIDE SEQUENCE [LARGE SCALE GENOMIC DNA]</scope>
    <source>
        <strain evidence="3 4">R18-35-2</strain>
    </source>
</reference>
<dbReference type="InterPro" id="IPR011049">
    <property type="entry name" value="Serralysin-like_metalloprot_C"/>
</dbReference>
<feature type="region of interest" description="Disordered" evidence="1">
    <location>
        <begin position="84"/>
        <end position="113"/>
    </location>
</feature>
<sequence>MSLFRIGIISTAVLLTVSPFDDAVAAPALPNAAAVHRGILDVHLGNDSNCAGGSYDTALGASSRTRGDAATAIGAESYSGGANSVAIGNENRSQQSGGTALHGARRWGPGHAR</sequence>
<dbReference type="Gene3D" id="2.150.10.10">
    <property type="entry name" value="Serralysin-like metalloprotease, C-terminal"/>
    <property type="match status" value="1"/>
</dbReference>
<dbReference type="Proteomes" id="UP001238370">
    <property type="component" value="Chromosome"/>
</dbReference>
<gene>
    <name evidence="3" type="ORF">MQ095_16755</name>
</gene>
<dbReference type="Pfam" id="PF05658">
    <property type="entry name" value="YadA_head"/>
    <property type="match status" value="1"/>
</dbReference>
<dbReference type="SUPFAM" id="SSF101967">
    <property type="entry name" value="Adhesin YadA, collagen-binding domain"/>
    <property type="match status" value="1"/>
</dbReference>
<dbReference type="RefSeq" id="WP_225865117.1">
    <property type="nucleotide sequence ID" value="NZ_CP094302.2"/>
</dbReference>
<name>A0ABY8SCD5_9GAMM</name>
<accession>A0ABY8SCD5</accession>
<evidence type="ECO:0000256" key="1">
    <source>
        <dbReference type="SAM" id="MobiDB-lite"/>
    </source>
</evidence>
<proteinExistence type="predicted"/>
<keyword evidence="4" id="KW-1185">Reference proteome</keyword>
<feature type="domain" description="Trimeric autotransporter adhesin YadA-like head" evidence="2">
    <location>
        <begin position="67"/>
        <end position="90"/>
    </location>
</feature>
<dbReference type="InterPro" id="IPR008640">
    <property type="entry name" value="Adhesin_Head_dom"/>
</dbReference>
<dbReference type="GeneID" id="80988318"/>
<protein>
    <recommendedName>
        <fullName evidence="2">Trimeric autotransporter adhesin YadA-like head domain-containing protein</fullName>
    </recommendedName>
</protein>
<organism evidence="3 4">
    <name type="scientific">Edwardsiella anguillarum</name>
    <dbReference type="NCBI Taxonomy" id="1821960"/>
    <lineage>
        <taxon>Bacteria</taxon>
        <taxon>Pseudomonadati</taxon>
        <taxon>Pseudomonadota</taxon>
        <taxon>Gammaproteobacteria</taxon>
        <taxon>Enterobacterales</taxon>
        <taxon>Hafniaceae</taxon>
        <taxon>Edwardsiella</taxon>
    </lineage>
</organism>
<dbReference type="EMBL" id="CP094302">
    <property type="protein sequence ID" value="WHP83387.1"/>
    <property type="molecule type" value="Genomic_DNA"/>
</dbReference>